<reference evidence="4" key="2">
    <citation type="submission" date="2021-09" db="EMBL/GenBank/DDBJ databases">
        <authorList>
            <person name="Jia N."/>
            <person name="Wang J."/>
            <person name="Shi W."/>
            <person name="Du L."/>
            <person name="Sun Y."/>
            <person name="Zhan W."/>
            <person name="Jiang J."/>
            <person name="Wang Q."/>
            <person name="Zhang B."/>
            <person name="Ji P."/>
            <person name="Sakyi L.B."/>
            <person name="Cui X."/>
            <person name="Yuan T."/>
            <person name="Jiang B."/>
            <person name="Yang W."/>
            <person name="Lam T.T.-Y."/>
            <person name="Chang Q."/>
            <person name="Ding S."/>
            <person name="Wang X."/>
            <person name="Zhu J."/>
            <person name="Ruan X."/>
            <person name="Zhao L."/>
            <person name="Wei J."/>
            <person name="Que T."/>
            <person name="Du C."/>
            <person name="Cheng J."/>
            <person name="Dai P."/>
            <person name="Han X."/>
            <person name="Huang E."/>
            <person name="Gao Y."/>
            <person name="Liu J."/>
            <person name="Shao H."/>
            <person name="Ye R."/>
            <person name="Li L."/>
            <person name="Wei W."/>
            <person name="Wang X."/>
            <person name="Wang C."/>
            <person name="Huo Q."/>
            <person name="Li W."/>
            <person name="Guo W."/>
            <person name="Chen H."/>
            <person name="Chen S."/>
            <person name="Zhou L."/>
            <person name="Zhou L."/>
            <person name="Ni X."/>
            <person name="Tian J."/>
            <person name="Zhou Y."/>
            <person name="Sheng Y."/>
            <person name="Liu T."/>
            <person name="Pan Y."/>
            <person name="Xia L."/>
            <person name="Li J."/>
            <person name="Zhao F."/>
            <person name="Cao W."/>
        </authorList>
    </citation>
    <scope>NUCLEOTIDE SEQUENCE</scope>
    <source>
        <strain evidence="4">Rsan-2018</strain>
        <tissue evidence="4">Larvae</tissue>
    </source>
</reference>
<dbReference type="AlphaFoldDB" id="A0A9D4PY84"/>
<dbReference type="Proteomes" id="UP000821837">
    <property type="component" value="Unassembled WGS sequence"/>
</dbReference>
<evidence type="ECO:0000256" key="1">
    <source>
        <dbReference type="ARBA" id="ARBA00004123"/>
    </source>
</evidence>
<dbReference type="InterPro" id="IPR036397">
    <property type="entry name" value="RNaseH_sf"/>
</dbReference>
<protein>
    <recommendedName>
        <fullName evidence="3">Tc1-like transposase DDE domain-containing protein</fullName>
    </recommendedName>
</protein>
<evidence type="ECO:0000259" key="3">
    <source>
        <dbReference type="Pfam" id="PF13358"/>
    </source>
</evidence>
<feature type="compositionally biased region" description="Basic and acidic residues" evidence="2">
    <location>
        <begin position="9"/>
        <end position="18"/>
    </location>
</feature>
<comment type="subcellular location">
    <subcellularLocation>
        <location evidence="1">Nucleus</location>
    </subcellularLocation>
</comment>
<dbReference type="PANTHER" id="PTHR46564">
    <property type="entry name" value="TRANSPOSASE"/>
    <property type="match status" value="1"/>
</dbReference>
<feature type="region of interest" description="Disordered" evidence="2">
    <location>
        <begin position="1"/>
        <end position="22"/>
    </location>
</feature>
<dbReference type="EMBL" id="JABSTV010001250">
    <property type="protein sequence ID" value="KAH7957344.1"/>
    <property type="molecule type" value="Genomic_DNA"/>
</dbReference>
<proteinExistence type="predicted"/>
<evidence type="ECO:0000313" key="5">
    <source>
        <dbReference type="Proteomes" id="UP000821837"/>
    </source>
</evidence>
<dbReference type="Gene3D" id="3.30.420.10">
    <property type="entry name" value="Ribonuclease H-like superfamily/Ribonuclease H"/>
    <property type="match status" value="1"/>
</dbReference>
<dbReference type="GO" id="GO:0003676">
    <property type="term" value="F:nucleic acid binding"/>
    <property type="evidence" value="ECO:0007669"/>
    <property type="project" value="InterPro"/>
</dbReference>
<dbReference type="Pfam" id="PF13358">
    <property type="entry name" value="DDE_3"/>
    <property type="match status" value="1"/>
</dbReference>
<dbReference type="PANTHER" id="PTHR46564:SF1">
    <property type="entry name" value="TRANSPOSASE"/>
    <property type="match status" value="1"/>
</dbReference>
<name>A0A9D4PY84_RHISA</name>
<dbReference type="InterPro" id="IPR009057">
    <property type="entry name" value="Homeodomain-like_sf"/>
</dbReference>
<sequence length="358" mass="40268">MAGHKRGPRFKDPDEPRRKNSRVSVLERARIVGGYRRDGGLKQLAEALGINIKTARSFAATDRQKSLKGGGSKKKFGDDVVSTLRQIVVENCTFTLRQIKAALEEEMPGVTISTSTVARLLDAHSYSVKLVTQRPADRNRDDVKHSRKLYAQWLQSDGPRVCRFYLDETNYNIWCSRNFGSAAKGQPAVHTITTTKEANLNIMSCVSANGVIHWTAVDRVHWAVFNDFLSDVSARVESEEPNTEAVFIFDGAPAHARVEQAALANSVHSIQRLPAYSPFFNPIEEVFSKFKSHVKAYLSERPDLVLATPQGMTKKAHRRSLLLDAARHFMQQIQRLDSAAFDRHRFSFVPAALREDYL</sequence>
<evidence type="ECO:0000313" key="4">
    <source>
        <dbReference type="EMBL" id="KAH7957344.1"/>
    </source>
</evidence>
<feature type="domain" description="Tc1-like transposase DDE" evidence="3">
    <location>
        <begin position="165"/>
        <end position="297"/>
    </location>
</feature>
<dbReference type="GO" id="GO:0005634">
    <property type="term" value="C:nucleus"/>
    <property type="evidence" value="ECO:0007669"/>
    <property type="project" value="UniProtKB-SubCell"/>
</dbReference>
<accession>A0A9D4PY84</accession>
<dbReference type="SUPFAM" id="SSF46689">
    <property type="entry name" value="Homeodomain-like"/>
    <property type="match status" value="1"/>
</dbReference>
<reference evidence="4" key="1">
    <citation type="journal article" date="2020" name="Cell">
        <title>Large-Scale Comparative Analyses of Tick Genomes Elucidate Their Genetic Diversity and Vector Capacities.</title>
        <authorList>
            <consortium name="Tick Genome and Microbiome Consortium (TIGMIC)"/>
            <person name="Jia N."/>
            <person name="Wang J."/>
            <person name="Shi W."/>
            <person name="Du L."/>
            <person name="Sun Y."/>
            <person name="Zhan W."/>
            <person name="Jiang J.F."/>
            <person name="Wang Q."/>
            <person name="Zhang B."/>
            <person name="Ji P."/>
            <person name="Bell-Sakyi L."/>
            <person name="Cui X.M."/>
            <person name="Yuan T.T."/>
            <person name="Jiang B.G."/>
            <person name="Yang W.F."/>
            <person name="Lam T.T."/>
            <person name="Chang Q.C."/>
            <person name="Ding S.J."/>
            <person name="Wang X.J."/>
            <person name="Zhu J.G."/>
            <person name="Ruan X.D."/>
            <person name="Zhao L."/>
            <person name="Wei J.T."/>
            <person name="Ye R.Z."/>
            <person name="Que T.C."/>
            <person name="Du C.H."/>
            <person name="Zhou Y.H."/>
            <person name="Cheng J.X."/>
            <person name="Dai P.F."/>
            <person name="Guo W.B."/>
            <person name="Han X.H."/>
            <person name="Huang E.J."/>
            <person name="Li L.F."/>
            <person name="Wei W."/>
            <person name="Gao Y.C."/>
            <person name="Liu J.Z."/>
            <person name="Shao H.Z."/>
            <person name="Wang X."/>
            <person name="Wang C.C."/>
            <person name="Yang T.C."/>
            <person name="Huo Q.B."/>
            <person name="Li W."/>
            <person name="Chen H.Y."/>
            <person name="Chen S.E."/>
            <person name="Zhou L.G."/>
            <person name="Ni X.B."/>
            <person name="Tian J.H."/>
            <person name="Sheng Y."/>
            <person name="Liu T."/>
            <person name="Pan Y.S."/>
            <person name="Xia L.Y."/>
            <person name="Li J."/>
            <person name="Zhao F."/>
            <person name="Cao W.C."/>
        </authorList>
    </citation>
    <scope>NUCLEOTIDE SEQUENCE</scope>
    <source>
        <strain evidence="4">Rsan-2018</strain>
    </source>
</reference>
<dbReference type="InterPro" id="IPR038717">
    <property type="entry name" value="Tc1-like_DDE_dom"/>
</dbReference>
<comment type="caution">
    <text evidence="4">The sequence shown here is derived from an EMBL/GenBank/DDBJ whole genome shotgun (WGS) entry which is preliminary data.</text>
</comment>
<dbReference type="VEuPathDB" id="VectorBase:RSAN_056706"/>
<dbReference type="VEuPathDB" id="VectorBase:RSAN_036368"/>
<evidence type="ECO:0000256" key="2">
    <source>
        <dbReference type="SAM" id="MobiDB-lite"/>
    </source>
</evidence>
<keyword evidence="5" id="KW-1185">Reference proteome</keyword>
<organism evidence="4 5">
    <name type="scientific">Rhipicephalus sanguineus</name>
    <name type="common">Brown dog tick</name>
    <name type="synonym">Ixodes sanguineus</name>
    <dbReference type="NCBI Taxonomy" id="34632"/>
    <lineage>
        <taxon>Eukaryota</taxon>
        <taxon>Metazoa</taxon>
        <taxon>Ecdysozoa</taxon>
        <taxon>Arthropoda</taxon>
        <taxon>Chelicerata</taxon>
        <taxon>Arachnida</taxon>
        <taxon>Acari</taxon>
        <taxon>Parasitiformes</taxon>
        <taxon>Ixodida</taxon>
        <taxon>Ixodoidea</taxon>
        <taxon>Ixodidae</taxon>
        <taxon>Rhipicephalinae</taxon>
        <taxon>Rhipicephalus</taxon>
        <taxon>Rhipicephalus</taxon>
    </lineage>
</organism>
<gene>
    <name evidence="4" type="ORF">HPB52_017976</name>
</gene>